<organism evidence="2 3">
    <name type="scientific">Collybiopsis luxurians FD-317 M1</name>
    <dbReference type="NCBI Taxonomy" id="944289"/>
    <lineage>
        <taxon>Eukaryota</taxon>
        <taxon>Fungi</taxon>
        <taxon>Dikarya</taxon>
        <taxon>Basidiomycota</taxon>
        <taxon>Agaricomycotina</taxon>
        <taxon>Agaricomycetes</taxon>
        <taxon>Agaricomycetidae</taxon>
        <taxon>Agaricales</taxon>
        <taxon>Marasmiineae</taxon>
        <taxon>Omphalotaceae</taxon>
        <taxon>Collybiopsis</taxon>
        <taxon>Collybiopsis luxurians</taxon>
    </lineage>
</organism>
<gene>
    <name evidence="2" type="ORF">GYMLUDRAFT_1011067</name>
</gene>
<dbReference type="EMBL" id="KN834791">
    <property type="protein sequence ID" value="KIK57381.1"/>
    <property type="molecule type" value="Genomic_DNA"/>
</dbReference>
<evidence type="ECO:0000313" key="3">
    <source>
        <dbReference type="Proteomes" id="UP000053593"/>
    </source>
</evidence>
<keyword evidence="3" id="KW-1185">Reference proteome</keyword>
<dbReference type="AlphaFoldDB" id="A0A0D0BQH8"/>
<feature type="transmembrane region" description="Helical" evidence="1">
    <location>
        <begin position="29"/>
        <end position="49"/>
    </location>
</feature>
<dbReference type="Proteomes" id="UP000053593">
    <property type="component" value="Unassembled WGS sequence"/>
</dbReference>
<protein>
    <submittedName>
        <fullName evidence="2">Uncharacterized protein</fullName>
    </submittedName>
</protein>
<evidence type="ECO:0000313" key="2">
    <source>
        <dbReference type="EMBL" id="KIK57381.1"/>
    </source>
</evidence>
<keyword evidence="1" id="KW-0472">Membrane</keyword>
<keyword evidence="1" id="KW-1133">Transmembrane helix</keyword>
<sequence length="173" mass="19874">WIRTGSALNSYIEFCHLHHFPIDSTPDTLSFYIVFMSSYIEPCLVAFYLSGICNQLELYFPNICNVRKSDLVTHSLKRLKSNPVNRKAPLMREQLNHVASSLGNFPSFDDLLWVTLLFTGFYGLLRLGELVVNDNTLKRNPCKCCRHLSIHSSSLSYDFTLKSHEADKFFEGN</sequence>
<name>A0A0D0BQH8_9AGAR</name>
<accession>A0A0D0BQH8</accession>
<dbReference type="OrthoDB" id="5598396at2759"/>
<proteinExistence type="predicted"/>
<reference evidence="2 3" key="1">
    <citation type="submission" date="2014-04" db="EMBL/GenBank/DDBJ databases">
        <title>Evolutionary Origins and Diversification of the Mycorrhizal Mutualists.</title>
        <authorList>
            <consortium name="DOE Joint Genome Institute"/>
            <consortium name="Mycorrhizal Genomics Consortium"/>
            <person name="Kohler A."/>
            <person name="Kuo A."/>
            <person name="Nagy L.G."/>
            <person name="Floudas D."/>
            <person name="Copeland A."/>
            <person name="Barry K.W."/>
            <person name="Cichocki N."/>
            <person name="Veneault-Fourrey C."/>
            <person name="LaButti K."/>
            <person name="Lindquist E.A."/>
            <person name="Lipzen A."/>
            <person name="Lundell T."/>
            <person name="Morin E."/>
            <person name="Murat C."/>
            <person name="Riley R."/>
            <person name="Ohm R."/>
            <person name="Sun H."/>
            <person name="Tunlid A."/>
            <person name="Henrissat B."/>
            <person name="Grigoriev I.V."/>
            <person name="Hibbett D.S."/>
            <person name="Martin F."/>
        </authorList>
    </citation>
    <scope>NUCLEOTIDE SEQUENCE [LARGE SCALE GENOMIC DNA]</scope>
    <source>
        <strain evidence="2 3">FD-317 M1</strain>
    </source>
</reference>
<evidence type="ECO:0000256" key="1">
    <source>
        <dbReference type="SAM" id="Phobius"/>
    </source>
</evidence>
<dbReference type="HOGENOM" id="CLU_083223_2_0_1"/>
<keyword evidence="1" id="KW-0812">Transmembrane</keyword>
<feature type="non-terminal residue" evidence="2">
    <location>
        <position position="1"/>
    </location>
</feature>